<dbReference type="Proteomes" id="UP000259465">
    <property type="component" value="Chromosome"/>
</dbReference>
<keyword evidence="3" id="KW-1185">Reference proteome</keyword>
<reference evidence="2 3" key="1">
    <citation type="submission" date="2018-08" db="EMBL/GenBank/DDBJ databases">
        <title>Complete genome sequence of JP2-74.</title>
        <authorList>
            <person name="Wu L."/>
        </authorList>
    </citation>
    <scope>NUCLEOTIDE SEQUENCE [LARGE SCALE GENOMIC DNA]</scope>
    <source>
        <strain evidence="2 3">JP2-74</strain>
    </source>
</reference>
<feature type="compositionally biased region" description="Basic and acidic residues" evidence="1">
    <location>
        <begin position="246"/>
        <end position="282"/>
    </location>
</feature>
<dbReference type="EMBL" id="CP031968">
    <property type="protein sequence ID" value="AXT46402.1"/>
    <property type="molecule type" value="Genomic_DNA"/>
</dbReference>
<evidence type="ECO:0000256" key="1">
    <source>
        <dbReference type="SAM" id="MobiDB-lite"/>
    </source>
</evidence>
<evidence type="ECO:0000313" key="3">
    <source>
        <dbReference type="Proteomes" id="UP000259465"/>
    </source>
</evidence>
<organism evidence="2 3">
    <name type="scientific">Chromobacterium rhizoryzae</name>
    <dbReference type="NCBI Taxonomy" id="1778675"/>
    <lineage>
        <taxon>Bacteria</taxon>
        <taxon>Pseudomonadati</taxon>
        <taxon>Pseudomonadota</taxon>
        <taxon>Betaproteobacteria</taxon>
        <taxon>Neisseriales</taxon>
        <taxon>Chromobacteriaceae</taxon>
        <taxon>Chromobacterium</taxon>
    </lineage>
</organism>
<accession>A0AAD0RPY7</accession>
<protein>
    <submittedName>
        <fullName evidence="2">Cell envelope biogenesis protein TolA</fullName>
    </submittedName>
</protein>
<sequence length="324" mass="36646">MAAEDIKDLVVIEKTSVQEVFLHRPTLDGILDQIRTKALSIAPDLSTATSRKSIASVAYNVAKAKTYLDDLAKERVAELKELPKLIDENRKYMRYSLDALKDEVRQPLTDWEAEQERIAAEKKAAEEAAALARQIEADHEIGLLMNREHDRLAEEKRQAELRAQQEREAEIARQAEERARREAEEKAEAERQAAMRRELEAKLAAERAEQEREAAEQRAKDAEARAVREKAEAEERARQAAIEAEANAKRAAEEAAAAERRRQETEAEAKAAEERRRAADTAHRAMVNREALDDLMATGLNEEQAKAVVCAIVKKQVRHIAIQY</sequence>
<proteinExistence type="predicted"/>
<name>A0AAD0RPY7_9NEIS</name>
<feature type="compositionally biased region" description="Basic and acidic residues" evidence="1">
    <location>
        <begin position="156"/>
        <end position="238"/>
    </location>
</feature>
<dbReference type="RefSeq" id="WP_118267425.1">
    <property type="nucleotide sequence ID" value="NZ_CP031968.1"/>
</dbReference>
<gene>
    <name evidence="2" type="ORF">D1345_09470</name>
</gene>
<dbReference type="KEGG" id="crz:D1345_09470"/>
<dbReference type="AlphaFoldDB" id="A0AAD0RPY7"/>
<evidence type="ECO:0000313" key="2">
    <source>
        <dbReference type="EMBL" id="AXT46402.1"/>
    </source>
</evidence>
<feature type="region of interest" description="Disordered" evidence="1">
    <location>
        <begin position="156"/>
        <end position="282"/>
    </location>
</feature>